<comment type="caution">
    <text evidence="1">The sequence shown here is derived from an EMBL/GenBank/DDBJ whole genome shotgun (WGS) entry which is preliminary data.</text>
</comment>
<evidence type="ECO:0000313" key="1">
    <source>
        <dbReference type="EMBL" id="MDS3859880.1"/>
    </source>
</evidence>
<reference evidence="2" key="1">
    <citation type="submission" date="2023-07" db="EMBL/GenBank/DDBJ databases">
        <authorList>
            <person name="Luz R."/>
            <person name="Cordeiro R."/>
            <person name="Fonseca A."/>
            <person name="Goncalves V."/>
        </authorList>
    </citation>
    <scope>NUCLEOTIDE SEQUENCE [LARGE SCALE GENOMIC DNA]</scope>
    <source>
        <strain evidence="2">BACA0444</strain>
    </source>
</reference>
<accession>A0AAE4FPT2</accession>
<gene>
    <name evidence="1" type="ORF">RIF25_03570</name>
</gene>
<organism evidence="1 2">
    <name type="scientific">Pseudocalidococcus azoricus BACA0444</name>
    <dbReference type="NCBI Taxonomy" id="2918990"/>
    <lineage>
        <taxon>Bacteria</taxon>
        <taxon>Bacillati</taxon>
        <taxon>Cyanobacteriota</taxon>
        <taxon>Cyanophyceae</taxon>
        <taxon>Acaryochloridales</taxon>
        <taxon>Thermosynechococcaceae</taxon>
        <taxon>Pseudocalidococcus</taxon>
        <taxon>Pseudocalidococcus azoricus</taxon>
    </lineage>
</organism>
<dbReference type="EMBL" id="JAVMIP010000002">
    <property type="protein sequence ID" value="MDS3859880.1"/>
    <property type="molecule type" value="Genomic_DNA"/>
</dbReference>
<dbReference type="AlphaFoldDB" id="A0AAE4FPT2"/>
<name>A0AAE4FPT2_9CYAN</name>
<proteinExistence type="predicted"/>
<dbReference type="RefSeq" id="WP_015125974.1">
    <property type="nucleotide sequence ID" value="NZ_JAVMIP010000002.1"/>
</dbReference>
<evidence type="ECO:0000313" key="2">
    <source>
        <dbReference type="Proteomes" id="UP001268256"/>
    </source>
</evidence>
<protein>
    <submittedName>
        <fullName evidence="1">Uncharacterized protein</fullName>
    </submittedName>
</protein>
<dbReference type="Proteomes" id="UP001268256">
    <property type="component" value="Unassembled WGS sequence"/>
</dbReference>
<keyword evidence="2" id="KW-1185">Reference proteome</keyword>
<sequence length="62" mass="7677">MTHSAFRPLRLRFPLWRYLNQPLGLPGTFLNPHRFWQFYQYSHLERCWRQDCPSFGDTSEHH</sequence>